<accession>A0ACB9II45</accession>
<keyword evidence="2" id="KW-1185">Reference proteome</keyword>
<sequence>MSEMASRSSNSSVTKLMIQLQYTGKRLLLLPSSCAELLKLLSQTEKILSKVQQSPSESINNALNPIIEAIFTKELVRHAHINVNISVACCIGEIMRIMPPENPYDDDQMKDFFEMVVITFEKLSSVYGGCYAKMTKVLIIFSNTKLGGTVRPVICSNSSSTVLEMEKTMTMIIDESEELAAELLSLIVTIVKNDNRIASPVCWQLGEKVLMNYAVQLKPNLPHMRQDMSIALYDYSKMVARIRDAALENENMVAKDTIPYTTHKIKLECPETLKVCQDASRHTVSLLDIHSKDNKKHEKKSHTSKGNHKRNNTPWRKQAQYVEHGESLVGSRIKVWWPLDKTYYTGVVISFDFRNKKHKVLYGDGDEELLNLKLERWKFV</sequence>
<proteinExistence type="predicted"/>
<protein>
    <submittedName>
        <fullName evidence="1">Uncharacterized protein</fullName>
    </submittedName>
</protein>
<evidence type="ECO:0000313" key="1">
    <source>
        <dbReference type="EMBL" id="KAI3807358.1"/>
    </source>
</evidence>
<reference evidence="2" key="1">
    <citation type="journal article" date="2022" name="Mol. Ecol. Resour.">
        <title>The genomes of chicory, endive, great burdock and yacon provide insights into Asteraceae palaeo-polyploidization history and plant inulin production.</title>
        <authorList>
            <person name="Fan W."/>
            <person name="Wang S."/>
            <person name="Wang H."/>
            <person name="Wang A."/>
            <person name="Jiang F."/>
            <person name="Liu H."/>
            <person name="Zhao H."/>
            <person name="Xu D."/>
            <person name="Zhang Y."/>
        </authorList>
    </citation>
    <scope>NUCLEOTIDE SEQUENCE [LARGE SCALE GENOMIC DNA]</scope>
    <source>
        <strain evidence="2">cv. Yunnan</strain>
    </source>
</reference>
<name>A0ACB9II45_9ASTR</name>
<comment type="caution">
    <text evidence="1">The sequence shown here is derived from an EMBL/GenBank/DDBJ whole genome shotgun (WGS) entry which is preliminary data.</text>
</comment>
<organism evidence="1 2">
    <name type="scientific">Smallanthus sonchifolius</name>
    <dbReference type="NCBI Taxonomy" id="185202"/>
    <lineage>
        <taxon>Eukaryota</taxon>
        <taxon>Viridiplantae</taxon>
        <taxon>Streptophyta</taxon>
        <taxon>Embryophyta</taxon>
        <taxon>Tracheophyta</taxon>
        <taxon>Spermatophyta</taxon>
        <taxon>Magnoliopsida</taxon>
        <taxon>eudicotyledons</taxon>
        <taxon>Gunneridae</taxon>
        <taxon>Pentapetalae</taxon>
        <taxon>asterids</taxon>
        <taxon>campanulids</taxon>
        <taxon>Asterales</taxon>
        <taxon>Asteraceae</taxon>
        <taxon>Asteroideae</taxon>
        <taxon>Heliantheae alliance</taxon>
        <taxon>Millerieae</taxon>
        <taxon>Smallanthus</taxon>
    </lineage>
</organism>
<evidence type="ECO:0000313" key="2">
    <source>
        <dbReference type="Proteomes" id="UP001056120"/>
    </source>
</evidence>
<dbReference type="EMBL" id="CM042025">
    <property type="protein sequence ID" value="KAI3807358.1"/>
    <property type="molecule type" value="Genomic_DNA"/>
</dbReference>
<gene>
    <name evidence="1" type="ORF">L1987_23285</name>
</gene>
<dbReference type="Proteomes" id="UP001056120">
    <property type="component" value="Linkage Group LG08"/>
</dbReference>
<reference evidence="1 2" key="2">
    <citation type="journal article" date="2022" name="Mol. Ecol. Resour.">
        <title>The genomes of chicory, endive, great burdock and yacon provide insights into Asteraceae paleo-polyploidization history and plant inulin production.</title>
        <authorList>
            <person name="Fan W."/>
            <person name="Wang S."/>
            <person name="Wang H."/>
            <person name="Wang A."/>
            <person name="Jiang F."/>
            <person name="Liu H."/>
            <person name="Zhao H."/>
            <person name="Xu D."/>
            <person name="Zhang Y."/>
        </authorList>
    </citation>
    <scope>NUCLEOTIDE SEQUENCE [LARGE SCALE GENOMIC DNA]</scope>
    <source>
        <strain evidence="2">cv. Yunnan</strain>
        <tissue evidence="1">Leaves</tissue>
    </source>
</reference>